<keyword evidence="5" id="KW-0539">Nucleus</keyword>
<dbReference type="InterPro" id="IPR012337">
    <property type="entry name" value="RNaseH-like_sf"/>
</dbReference>
<dbReference type="PANTHER" id="PTHR46481">
    <property type="entry name" value="ZINC FINGER BED DOMAIN-CONTAINING PROTEIN 4"/>
    <property type="match status" value="1"/>
</dbReference>
<dbReference type="GO" id="GO:0046983">
    <property type="term" value="F:protein dimerization activity"/>
    <property type="evidence" value="ECO:0007669"/>
    <property type="project" value="InterPro"/>
</dbReference>
<gene>
    <name evidence="7" type="ORF">WHR41_09544</name>
</gene>
<dbReference type="RefSeq" id="XP_069225078.1">
    <property type="nucleotide sequence ID" value="XM_069378147.1"/>
</dbReference>
<evidence type="ECO:0000313" key="8">
    <source>
        <dbReference type="Proteomes" id="UP000803884"/>
    </source>
</evidence>
<evidence type="ECO:0000256" key="1">
    <source>
        <dbReference type="ARBA" id="ARBA00004123"/>
    </source>
</evidence>
<dbReference type="SUPFAM" id="SSF53098">
    <property type="entry name" value="Ribonuclease H-like"/>
    <property type="match status" value="1"/>
</dbReference>
<proteinExistence type="predicted"/>
<dbReference type="InterPro" id="IPR052035">
    <property type="entry name" value="ZnF_BED_domain_contain"/>
</dbReference>
<dbReference type="GO" id="GO:0008270">
    <property type="term" value="F:zinc ion binding"/>
    <property type="evidence" value="ECO:0007669"/>
    <property type="project" value="UniProtKB-KW"/>
</dbReference>
<keyword evidence="8" id="KW-1185">Reference proteome</keyword>
<dbReference type="EMBL" id="JAAQHG020000088">
    <property type="protein sequence ID" value="KAL1581971.1"/>
    <property type="molecule type" value="Genomic_DNA"/>
</dbReference>
<dbReference type="Proteomes" id="UP000803884">
    <property type="component" value="Unassembled WGS sequence"/>
</dbReference>
<evidence type="ECO:0000259" key="6">
    <source>
        <dbReference type="Pfam" id="PF05699"/>
    </source>
</evidence>
<comment type="subcellular location">
    <subcellularLocation>
        <location evidence="1">Nucleus</location>
    </subcellularLocation>
</comment>
<evidence type="ECO:0000256" key="5">
    <source>
        <dbReference type="ARBA" id="ARBA00023242"/>
    </source>
</evidence>
<comment type="caution">
    <text evidence="7">The sequence shown here is derived from an EMBL/GenBank/DDBJ whole genome shotgun (WGS) entry which is preliminary data.</text>
</comment>
<dbReference type="GeneID" id="96010985"/>
<accession>A0AB34KD34</accession>
<name>A0AB34KD34_9PEZI</name>
<evidence type="ECO:0000313" key="7">
    <source>
        <dbReference type="EMBL" id="KAL1581971.1"/>
    </source>
</evidence>
<keyword evidence="4" id="KW-0862">Zinc</keyword>
<feature type="domain" description="HAT C-terminal dimerisation" evidence="6">
    <location>
        <begin position="394"/>
        <end position="473"/>
    </location>
</feature>
<evidence type="ECO:0000256" key="2">
    <source>
        <dbReference type="ARBA" id="ARBA00022723"/>
    </source>
</evidence>
<reference evidence="7 8" key="1">
    <citation type="journal article" date="2020" name="Microbiol. Resour. Announc.">
        <title>Draft Genome Sequence of a Cladosporium Species Isolated from the Mesophotic Ascidian Didemnum maculosum.</title>
        <authorList>
            <person name="Gioti A."/>
            <person name="Siaperas R."/>
            <person name="Nikolaivits E."/>
            <person name="Le Goff G."/>
            <person name="Ouazzani J."/>
            <person name="Kotoulas G."/>
            <person name="Topakas E."/>
        </authorList>
    </citation>
    <scope>NUCLEOTIDE SEQUENCE [LARGE SCALE GENOMIC DNA]</scope>
    <source>
        <strain evidence="7 8">TM138-S3</strain>
    </source>
</reference>
<protein>
    <recommendedName>
        <fullName evidence="6">HAT C-terminal dimerisation domain-containing protein</fullName>
    </recommendedName>
</protein>
<dbReference type="AlphaFoldDB" id="A0AB34KD34"/>
<dbReference type="PANTHER" id="PTHR46481:SF10">
    <property type="entry name" value="ZINC FINGER BED DOMAIN-CONTAINING PROTEIN 39"/>
    <property type="match status" value="1"/>
</dbReference>
<evidence type="ECO:0000256" key="3">
    <source>
        <dbReference type="ARBA" id="ARBA00022771"/>
    </source>
</evidence>
<dbReference type="InterPro" id="IPR008906">
    <property type="entry name" value="HATC_C_dom"/>
</dbReference>
<dbReference type="Pfam" id="PF05699">
    <property type="entry name" value="Dimer_Tnp_hAT"/>
    <property type="match status" value="1"/>
</dbReference>
<sequence length="479" mass="54493">MPRNWIVDAFTVAKPTVIQPLQMARSTITVSFDHWLADNELDLLGVVAHYLDSNVELKTVLLALKPTDKIGYFVADNAANNDAALRLLSHHIDVKPAKQRLRCSGHVINLVVKATLYGVDNECMLDAALSEADHGGDSELYDTSTVSKFEAALRSKDEASRLDAWRRKGPIGKLHNLIVHIKSGSAGRRFFEAKQVETDTRLYRVIVNEGVRWNSACEMVERAFQVKDALQLYQEHFRSSGTDRLDNRDCLSAVDWQELTDLLKLLRPLKEASLKVLAVAKDGQNGALWQSLSILDWLLSTVEGLNKTLPRNHFRACVNLGWKKLDKYYALSDATPAYRKTSWLEGADEVMNRAWQDAKRRWPNEVIVLSPKQQEMDAFDAYNHDIDDDTDNDELARYLREERAPQGTRPLTWWREHHHRFPVLRHLAFEILAAPASSSADERIFSMAGDVVNDERPNTMEELAKAYQGLRSWYSEGLL</sequence>
<evidence type="ECO:0000256" key="4">
    <source>
        <dbReference type="ARBA" id="ARBA00022833"/>
    </source>
</evidence>
<keyword evidence="3" id="KW-0863">Zinc-finger</keyword>
<keyword evidence="2" id="KW-0479">Metal-binding</keyword>
<organism evidence="7 8">
    <name type="scientific">Cladosporium halotolerans</name>
    <dbReference type="NCBI Taxonomy" id="1052096"/>
    <lineage>
        <taxon>Eukaryota</taxon>
        <taxon>Fungi</taxon>
        <taxon>Dikarya</taxon>
        <taxon>Ascomycota</taxon>
        <taxon>Pezizomycotina</taxon>
        <taxon>Dothideomycetes</taxon>
        <taxon>Dothideomycetidae</taxon>
        <taxon>Cladosporiales</taxon>
        <taxon>Cladosporiaceae</taxon>
        <taxon>Cladosporium</taxon>
    </lineage>
</organism>
<dbReference type="GO" id="GO:0005634">
    <property type="term" value="C:nucleus"/>
    <property type="evidence" value="ECO:0007669"/>
    <property type="project" value="UniProtKB-SubCell"/>
</dbReference>